<keyword evidence="3" id="KW-1185">Reference proteome</keyword>
<evidence type="ECO:0000313" key="3">
    <source>
        <dbReference type="Proteomes" id="UP001589898"/>
    </source>
</evidence>
<reference evidence="2 3" key="1">
    <citation type="submission" date="2024-09" db="EMBL/GenBank/DDBJ databases">
        <authorList>
            <person name="Sun Q."/>
            <person name="Mori K."/>
        </authorList>
    </citation>
    <scope>NUCLEOTIDE SEQUENCE [LARGE SCALE GENOMIC DNA]</scope>
    <source>
        <strain evidence="2 3">KCTC 52403</strain>
    </source>
</reference>
<protein>
    <recommendedName>
        <fullName evidence="4">Preprotein translocase subunit SecD</fullName>
    </recommendedName>
</protein>
<proteinExistence type="predicted"/>
<dbReference type="EMBL" id="JBHLTF010000031">
    <property type="protein sequence ID" value="MFC0718217.1"/>
    <property type="molecule type" value="Genomic_DNA"/>
</dbReference>
<evidence type="ECO:0000313" key="2">
    <source>
        <dbReference type="EMBL" id="MFC0718217.1"/>
    </source>
</evidence>
<gene>
    <name evidence="2" type="ORF">ACFFFU_10735</name>
</gene>
<evidence type="ECO:0008006" key="4">
    <source>
        <dbReference type="Google" id="ProtNLM"/>
    </source>
</evidence>
<accession>A0ABV6SXP8</accession>
<feature type="chain" id="PRO_5046201587" description="Preprotein translocase subunit SecD" evidence="1">
    <location>
        <begin position="33"/>
        <end position="172"/>
    </location>
</feature>
<name>A0ABV6SXP8_9GAMM</name>
<sequence>MKIRDARRIGWPLLVTALLALAAVGWTAPSEAAEPALPDGWVPVSPERLGAMRGGYALPSGLVVAFGFERQAWVNGALVASLKVDIPDVGRMSAAEAGELAQLQQTRVVQVGPGNLDALAGGAGLVIQNTLDSAQIRVQTTVDAATRTLGLLQAMHFSEALGRAGLGAAGGP</sequence>
<dbReference type="Proteomes" id="UP001589898">
    <property type="component" value="Unassembled WGS sequence"/>
</dbReference>
<keyword evidence="1" id="KW-0732">Signal</keyword>
<feature type="signal peptide" evidence="1">
    <location>
        <begin position="1"/>
        <end position="32"/>
    </location>
</feature>
<comment type="caution">
    <text evidence="2">The sequence shown here is derived from an EMBL/GenBank/DDBJ whole genome shotgun (WGS) entry which is preliminary data.</text>
</comment>
<evidence type="ECO:0000256" key="1">
    <source>
        <dbReference type="SAM" id="SignalP"/>
    </source>
</evidence>
<organism evidence="2 3">
    <name type="scientific">Luteimonas padinae</name>
    <dbReference type="NCBI Taxonomy" id="1714359"/>
    <lineage>
        <taxon>Bacteria</taxon>
        <taxon>Pseudomonadati</taxon>
        <taxon>Pseudomonadota</taxon>
        <taxon>Gammaproteobacteria</taxon>
        <taxon>Lysobacterales</taxon>
        <taxon>Lysobacteraceae</taxon>
        <taxon>Luteimonas</taxon>
    </lineage>
</organism>
<dbReference type="RefSeq" id="WP_189494181.1">
    <property type="nucleotide sequence ID" value="NZ_BMZT01000001.1"/>
</dbReference>